<dbReference type="Pfam" id="PF00561">
    <property type="entry name" value="Abhydrolase_1"/>
    <property type="match status" value="1"/>
</dbReference>
<dbReference type="Gene3D" id="3.40.50.1820">
    <property type="entry name" value="alpha/beta hydrolase"/>
    <property type="match status" value="1"/>
</dbReference>
<keyword evidence="4" id="KW-1185">Reference proteome</keyword>
<proteinExistence type="predicted"/>
<evidence type="ECO:0000256" key="1">
    <source>
        <dbReference type="ARBA" id="ARBA00022801"/>
    </source>
</evidence>
<dbReference type="SUPFAM" id="SSF53474">
    <property type="entry name" value="alpha/beta-Hydrolases"/>
    <property type="match status" value="1"/>
</dbReference>
<name>A0A285XA12_9FLAO</name>
<sequence length="332" mass="37609">MKKRFWIPALVLLVLVVTYFLGPTPPNPEYGTQLPDMPKDLRHLDNLIQQKESLLPLRKDNQARILWQQQEPGVTDYSVVYLHGFGGSYRDGFPVNVKIADTLGANIFLSRWAGHGMVAEEALENFSPEAAWESAKEALAIGEKIGKKVIIISTSTGGTLAFKLAATYPEKVYALINLSPYIEDDTDGAFLLNTRWGYELAHLISWGDHMKVEHSSETAAQYFDTVYPSEALVDLQVLLASITTANMFKEVHCPVLTLYYYENFLKEDEHVEVEVYPEIHKLLETPDSLKSLVRLVKPKNHFLGSDIKSENTEVVVREITRFLRKDLNNDPK</sequence>
<evidence type="ECO:0000259" key="2">
    <source>
        <dbReference type="Pfam" id="PF00561"/>
    </source>
</evidence>
<accession>A0A285XA12</accession>
<dbReference type="InterPro" id="IPR029058">
    <property type="entry name" value="AB_hydrolase_fold"/>
</dbReference>
<feature type="domain" description="AB hydrolase-1" evidence="2">
    <location>
        <begin position="78"/>
        <end position="216"/>
    </location>
</feature>
<dbReference type="OrthoDB" id="5416147at2"/>
<protein>
    <submittedName>
        <fullName evidence="3">Esterase/lipase</fullName>
    </submittedName>
</protein>
<dbReference type="AlphaFoldDB" id="A0A285XA12"/>
<dbReference type="Proteomes" id="UP000219193">
    <property type="component" value="Unassembled WGS sequence"/>
</dbReference>
<gene>
    <name evidence="3" type="ORF">SAMN06296241_3205</name>
</gene>
<dbReference type="InterPro" id="IPR000073">
    <property type="entry name" value="AB_hydrolase_1"/>
</dbReference>
<dbReference type="GO" id="GO:0016787">
    <property type="term" value="F:hydrolase activity"/>
    <property type="evidence" value="ECO:0007669"/>
    <property type="project" value="UniProtKB-KW"/>
</dbReference>
<organism evidence="3 4">
    <name type="scientific">Salinimicrobium sediminis</name>
    <dbReference type="NCBI Taxonomy" id="1343891"/>
    <lineage>
        <taxon>Bacteria</taxon>
        <taxon>Pseudomonadati</taxon>
        <taxon>Bacteroidota</taxon>
        <taxon>Flavobacteriia</taxon>
        <taxon>Flavobacteriales</taxon>
        <taxon>Flavobacteriaceae</taxon>
        <taxon>Salinimicrobium</taxon>
    </lineage>
</organism>
<dbReference type="InterPro" id="IPR050266">
    <property type="entry name" value="AB_hydrolase_sf"/>
</dbReference>
<dbReference type="PANTHER" id="PTHR43798:SF31">
    <property type="entry name" value="AB HYDROLASE SUPERFAMILY PROTEIN YCLE"/>
    <property type="match status" value="1"/>
</dbReference>
<dbReference type="GO" id="GO:0016020">
    <property type="term" value="C:membrane"/>
    <property type="evidence" value="ECO:0007669"/>
    <property type="project" value="TreeGrafter"/>
</dbReference>
<keyword evidence="1" id="KW-0378">Hydrolase</keyword>
<dbReference type="RefSeq" id="WP_097057408.1">
    <property type="nucleotide sequence ID" value="NZ_OCMF01000006.1"/>
</dbReference>
<evidence type="ECO:0000313" key="3">
    <source>
        <dbReference type="EMBL" id="SOC81624.1"/>
    </source>
</evidence>
<dbReference type="EMBL" id="OCMF01000006">
    <property type="protein sequence ID" value="SOC81624.1"/>
    <property type="molecule type" value="Genomic_DNA"/>
</dbReference>
<evidence type="ECO:0000313" key="4">
    <source>
        <dbReference type="Proteomes" id="UP000219193"/>
    </source>
</evidence>
<dbReference type="PANTHER" id="PTHR43798">
    <property type="entry name" value="MONOACYLGLYCEROL LIPASE"/>
    <property type="match status" value="1"/>
</dbReference>
<reference evidence="4" key="1">
    <citation type="submission" date="2017-09" db="EMBL/GenBank/DDBJ databases">
        <authorList>
            <person name="Varghese N."/>
            <person name="Submissions S."/>
        </authorList>
    </citation>
    <scope>NUCLEOTIDE SEQUENCE [LARGE SCALE GENOMIC DNA]</scope>
    <source>
        <strain evidence="4">CGMCC 1.12641</strain>
    </source>
</reference>